<reference evidence="3" key="1">
    <citation type="submission" date="2018-12" db="EMBL/GenBank/DDBJ databases">
        <title>Tengunoibacter tsumagoiensis gen. nov., sp. nov., Dictyobacter kobayashii sp. nov., D. alpinus sp. nov., and D. joshuensis sp. nov. and description of Dictyobacteraceae fam. nov. within the order Ktedonobacterales isolated from Tengu-no-mugimeshi.</title>
        <authorList>
            <person name="Wang C.M."/>
            <person name="Zheng Y."/>
            <person name="Sakai Y."/>
            <person name="Toyoda A."/>
            <person name="Minakuchi Y."/>
            <person name="Abe K."/>
            <person name="Yokota A."/>
            <person name="Yabe S."/>
        </authorList>
    </citation>
    <scope>NUCLEOTIDE SEQUENCE [LARGE SCALE GENOMIC DNA]</scope>
    <source>
        <strain evidence="3">Uno11</strain>
    </source>
</reference>
<dbReference type="Pfam" id="PF12728">
    <property type="entry name" value="HTH_17"/>
    <property type="match status" value="1"/>
</dbReference>
<evidence type="ECO:0000313" key="3">
    <source>
        <dbReference type="Proteomes" id="UP000287188"/>
    </source>
</evidence>
<dbReference type="RefSeq" id="WP_126552053.1">
    <property type="nucleotide sequence ID" value="NZ_BIFS01000001.1"/>
</dbReference>
<accession>A0A402AMZ2</accession>
<gene>
    <name evidence="2" type="ORF">KDK_41600</name>
</gene>
<dbReference type="AlphaFoldDB" id="A0A402AMZ2"/>
<dbReference type="Proteomes" id="UP000287188">
    <property type="component" value="Unassembled WGS sequence"/>
</dbReference>
<evidence type="ECO:0000259" key="1">
    <source>
        <dbReference type="Pfam" id="PF12728"/>
    </source>
</evidence>
<proteinExistence type="predicted"/>
<feature type="domain" description="Helix-turn-helix" evidence="1">
    <location>
        <begin position="5"/>
        <end position="53"/>
    </location>
</feature>
<evidence type="ECO:0000313" key="2">
    <source>
        <dbReference type="EMBL" id="GCE20360.1"/>
    </source>
</evidence>
<dbReference type="OrthoDB" id="152772at2"/>
<keyword evidence="3" id="KW-1185">Reference proteome</keyword>
<sequence>MEERYYSPEEVMKLLGISKATLNRRAEDGTIPSELEPGKKRGRKYPKEAINAHVKLQKRKDQPKLTFGPTTNSELWASYQNHFNLYEPEDIVTYDRLLEWKDANKDIFMSARENGKRVGGVTIMPLAEDVIKSLIDDRIKEQDIEPWSIRKWSDKDLAAYIPSISIHHTGDKQKDKDRGLYIIRNALRWAISLDKHYDIKKWYAIAATPEGKKLVEHLGFKKLEGKRDAYILTDLKSATRPIQAFIKQMEQEEEPLVPSLKNKRLKQEV</sequence>
<organism evidence="2 3">
    <name type="scientific">Dictyobacter kobayashii</name>
    <dbReference type="NCBI Taxonomy" id="2014872"/>
    <lineage>
        <taxon>Bacteria</taxon>
        <taxon>Bacillati</taxon>
        <taxon>Chloroflexota</taxon>
        <taxon>Ktedonobacteria</taxon>
        <taxon>Ktedonobacterales</taxon>
        <taxon>Dictyobacteraceae</taxon>
        <taxon>Dictyobacter</taxon>
    </lineage>
</organism>
<dbReference type="InterPro" id="IPR041657">
    <property type="entry name" value="HTH_17"/>
</dbReference>
<dbReference type="EMBL" id="BIFS01000001">
    <property type="protein sequence ID" value="GCE20360.1"/>
    <property type="molecule type" value="Genomic_DNA"/>
</dbReference>
<comment type="caution">
    <text evidence="2">The sequence shown here is derived from an EMBL/GenBank/DDBJ whole genome shotgun (WGS) entry which is preliminary data.</text>
</comment>
<name>A0A402AMZ2_9CHLR</name>
<protein>
    <recommendedName>
        <fullName evidence="1">Helix-turn-helix domain-containing protein</fullName>
    </recommendedName>
</protein>